<dbReference type="GeneID" id="104233780"/>
<dbReference type="OrthoDB" id="1303276at2759"/>
<evidence type="ECO:0000313" key="1">
    <source>
        <dbReference type="Proteomes" id="UP000189701"/>
    </source>
</evidence>
<dbReference type="InterPro" id="IPR004252">
    <property type="entry name" value="Probable_transposase_24"/>
</dbReference>
<organism evidence="1 4">
    <name type="scientific">Nicotiana sylvestris</name>
    <name type="common">Wood tobacco</name>
    <name type="synonym">South American tobacco</name>
    <dbReference type="NCBI Taxonomy" id="4096"/>
    <lineage>
        <taxon>Eukaryota</taxon>
        <taxon>Viridiplantae</taxon>
        <taxon>Streptophyta</taxon>
        <taxon>Embryophyta</taxon>
        <taxon>Tracheophyta</taxon>
        <taxon>Spermatophyta</taxon>
        <taxon>Magnoliopsida</taxon>
        <taxon>eudicotyledons</taxon>
        <taxon>Gunneridae</taxon>
        <taxon>Pentapetalae</taxon>
        <taxon>asterids</taxon>
        <taxon>lamiids</taxon>
        <taxon>Solanales</taxon>
        <taxon>Solanaceae</taxon>
        <taxon>Nicotianoideae</taxon>
        <taxon>Nicotianeae</taxon>
        <taxon>Nicotiana</taxon>
    </lineage>
</organism>
<gene>
    <name evidence="2 3 4" type="primary">LOC104233780</name>
</gene>
<dbReference type="RefSeq" id="XP_009785543.1">
    <property type="nucleotide sequence ID" value="XM_009787241.1"/>
</dbReference>
<dbReference type="eggNOG" id="ENOG502SQ1S">
    <property type="taxonomic scope" value="Eukaryota"/>
</dbReference>
<sequence>MSSVHGRKERKIIILNEYNQPVDPTKEVVKELGSFLGTLVRSGTFCRLNVFNWRKLDAKDDMWKYIKEKYDIPDEAKQWVFESVCSAWRKYKSQLKATHFTAYENDDRPVDVPESHFKYLLKYWNSDSHKKMSETNTENRSKLKCPHTDGRTPFALIHEEKKKEVSDTSDTLSSKDIFVATRKTKLGRVYKSSYDNTISKIAEMERIQSTQESEDDSHSVDAFASVMGHEHLGRVRLYGQGLC</sequence>
<name>A0A1U7X3V8_NICSY</name>
<dbReference type="KEGG" id="nsy:104233780"/>
<reference evidence="2 3" key="2">
    <citation type="submission" date="2025-04" db="UniProtKB">
        <authorList>
            <consortium name="RefSeq"/>
        </authorList>
    </citation>
    <scope>IDENTIFICATION</scope>
    <source>
        <tissue evidence="2 3">Leaf</tissue>
    </source>
</reference>
<dbReference type="PANTHER" id="PTHR33144:SF35">
    <property type="entry name" value="TRANSPOSASE, PTTA_EN_SPM, PLANT-RELATED"/>
    <property type="match status" value="1"/>
</dbReference>
<dbReference type="PANTHER" id="PTHR33144">
    <property type="entry name" value="OS10G0409366 PROTEIN-RELATED"/>
    <property type="match status" value="1"/>
</dbReference>
<reference evidence="1" key="1">
    <citation type="journal article" date="2013" name="Genome Biol.">
        <title>Reference genomes and transcriptomes of Nicotiana sylvestris and Nicotiana tomentosiformis.</title>
        <authorList>
            <person name="Sierro N."/>
            <person name="Battey J.N."/>
            <person name="Ouadi S."/>
            <person name="Bovet L."/>
            <person name="Goepfert S."/>
            <person name="Bakaher N."/>
            <person name="Peitsch M.C."/>
            <person name="Ivanov N.V."/>
        </authorList>
    </citation>
    <scope>NUCLEOTIDE SEQUENCE [LARGE SCALE GENOMIC DNA]</scope>
</reference>
<proteinExistence type="predicted"/>
<evidence type="ECO:0000313" key="3">
    <source>
        <dbReference type="RefSeq" id="XP_009785537.1"/>
    </source>
</evidence>
<dbReference type="Proteomes" id="UP000189701">
    <property type="component" value="Unplaced"/>
</dbReference>
<dbReference type="Pfam" id="PF03004">
    <property type="entry name" value="Transposase_24"/>
    <property type="match status" value="1"/>
</dbReference>
<dbReference type="AlphaFoldDB" id="A0A1U7X3V8"/>
<evidence type="ECO:0000313" key="2">
    <source>
        <dbReference type="RefSeq" id="XP_009785530.1"/>
    </source>
</evidence>
<evidence type="ECO:0000313" key="4">
    <source>
        <dbReference type="RefSeq" id="XP_009785543.1"/>
    </source>
</evidence>
<dbReference type="RefSeq" id="XP_009785530.1">
    <property type="nucleotide sequence ID" value="XM_009787228.1"/>
</dbReference>
<accession>A0A1U7X3V8</accession>
<keyword evidence="1" id="KW-1185">Reference proteome</keyword>
<dbReference type="RefSeq" id="XP_009785537.1">
    <property type="nucleotide sequence ID" value="XM_009787235.1"/>
</dbReference>
<protein>
    <submittedName>
        <fullName evidence="2 3">Uncharacterized protein LOC104233780</fullName>
    </submittedName>
</protein>
<dbReference type="STRING" id="4096.A0A1U7X3V8"/>